<dbReference type="EMBL" id="KV442036">
    <property type="protein sequence ID" value="OAQ30204.1"/>
    <property type="molecule type" value="Genomic_DNA"/>
</dbReference>
<reference evidence="3 4" key="1">
    <citation type="submission" date="2016-05" db="EMBL/GenBank/DDBJ databases">
        <title>Genome sequencing reveals origins of a unique bacterial endosymbiosis in the earliest lineages of terrestrial Fungi.</title>
        <authorList>
            <consortium name="DOE Joint Genome Institute"/>
            <person name="Uehling J."/>
            <person name="Gryganskyi A."/>
            <person name="Hameed K."/>
            <person name="Tschaplinski T."/>
            <person name="Misztal P."/>
            <person name="Wu S."/>
            <person name="Desiro A."/>
            <person name="Vande Pol N."/>
            <person name="Du Z.-Y."/>
            <person name="Zienkiewicz A."/>
            <person name="Zienkiewicz K."/>
            <person name="Morin E."/>
            <person name="Tisserant E."/>
            <person name="Splivallo R."/>
            <person name="Hainaut M."/>
            <person name="Henrissat B."/>
            <person name="Ohm R."/>
            <person name="Kuo A."/>
            <person name="Yan J."/>
            <person name="Lipzen A."/>
            <person name="Nolan M."/>
            <person name="Labutti K."/>
            <person name="Barry K."/>
            <person name="Goldstein A."/>
            <person name="Labbe J."/>
            <person name="Schadt C."/>
            <person name="Tuskan G."/>
            <person name="Grigoriev I."/>
            <person name="Martin F."/>
            <person name="Vilgalys R."/>
            <person name="Bonito G."/>
        </authorList>
    </citation>
    <scope>NUCLEOTIDE SEQUENCE [LARGE SCALE GENOMIC DNA]</scope>
    <source>
        <strain evidence="3 4">AG-77</strain>
    </source>
</reference>
<gene>
    <name evidence="3" type="ORF">K457DRAFT_137293</name>
</gene>
<sequence>MAHFQHSLAILLLVYLCGLALPASKQLSHRSLLVVDWAFHATLSIYIQVALARRDQKWVRVLVAFVCRLNIPLGGKS</sequence>
<keyword evidence="1" id="KW-1133">Transmembrane helix</keyword>
<evidence type="ECO:0000313" key="3">
    <source>
        <dbReference type="EMBL" id="OAQ30204.1"/>
    </source>
</evidence>
<keyword evidence="2" id="KW-0732">Signal</keyword>
<evidence type="ECO:0000313" key="4">
    <source>
        <dbReference type="Proteomes" id="UP000078512"/>
    </source>
</evidence>
<name>A0A197K166_9FUNG</name>
<feature type="signal peptide" evidence="2">
    <location>
        <begin position="1"/>
        <end position="20"/>
    </location>
</feature>
<keyword evidence="1" id="KW-0812">Transmembrane</keyword>
<dbReference type="Proteomes" id="UP000078512">
    <property type="component" value="Unassembled WGS sequence"/>
</dbReference>
<proteinExistence type="predicted"/>
<evidence type="ECO:0000256" key="1">
    <source>
        <dbReference type="SAM" id="Phobius"/>
    </source>
</evidence>
<keyword evidence="4" id="KW-1185">Reference proteome</keyword>
<dbReference type="AlphaFoldDB" id="A0A197K166"/>
<organism evidence="3 4">
    <name type="scientific">Linnemannia elongata AG-77</name>
    <dbReference type="NCBI Taxonomy" id="1314771"/>
    <lineage>
        <taxon>Eukaryota</taxon>
        <taxon>Fungi</taxon>
        <taxon>Fungi incertae sedis</taxon>
        <taxon>Mucoromycota</taxon>
        <taxon>Mortierellomycotina</taxon>
        <taxon>Mortierellomycetes</taxon>
        <taxon>Mortierellales</taxon>
        <taxon>Mortierellaceae</taxon>
        <taxon>Linnemannia</taxon>
    </lineage>
</organism>
<protein>
    <submittedName>
        <fullName evidence="3">Uncharacterized protein</fullName>
    </submittedName>
</protein>
<evidence type="ECO:0000256" key="2">
    <source>
        <dbReference type="SAM" id="SignalP"/>
    </source>
</evidence>
<feature type="chain" id="PRO_5008276482" evidence="2">
    <location>
        <begin position="21"/>
        <end position="77"/>
    </location>
</feature>
<feature type="transmembrane region" description="Helical" evidence="1">
    <location>
        <begin position="32"/>
        <end position="52"/>
    </location>
</feature>
<accession>A0A197K166</accession>
<keyword evidence="1" id="KW-0472">Membrane</keyword>